<dbReference type="InterPro" id="IPR032710">
    <property type="entry name" value="NTF2-like_dom_sf"/>
</dbReference>
<evidence type="ECO:0000259" key="1">
    <source>
        <dbReference type="Pfam" id="PF12680"/>
    </source>
</evidence>
<dbReference type="AlphaFoldDB" id="A0A5S9R1B3"/>
<sequence length="153" mass="18007">MSMLDKNQATSLPTERLIEHFKLYYRNLLQPSNVRIDNIYADNMIFKDPVHEVTGLDQFSSYLDRLCDNLIDCRFEYLDELVGDGIAYIKWNMHYHHPKISSEPITLRGITHLHFDTHITYHEDVFDMGAMLYEHLTVIGPVTRFIKQKMGKS</sequence>
<feature type="domain" description="SnoaL-like" evidence="1">
    <location>
        <begin position="35"/>
        <end position="116"/>
    </location>
</feature>
<proteinExistence type="predicted"/>
<protein>
    <recommendedName>
        <fullName evidence="1">SnoaL-like domain-containing protein</fullName>
    </recommendedName>
</protein>
<keyword evidence="3" id="KW-1185">Reference proteome</keyword>
<dbReference type="Proteomes" id="UP000441399">
    <property type="component" value="Unassembled WGS sequence"/>
</dbReference>
<name>A0A5S9R1B3_9GAMM</name>
<accession>A0A5S9R1B3</accession>
<gene>
    <name evidence="2" type="ORF">OPDIPICF_03616</name>
</gene>
<dbReference type="InterPro" id="IPR037401">
    <property type="entry name" value="SnoaL-like"/>
</dbReference>
<dbReference type="OrthoDB" id="1115105at2"/>
<dbReference type="EMBL" id="CACSIO010000062">
    <property type="protein sequence ID" value="CAA0125792.1"/>
    <property type="molecule type" value="Genomic_DNA"/>
</dbReference>
<dbReference type="SUPFAM" id="SSF54427">
    <property type="entry name" value="NTF2-like"/>
    <property type="match status" value="1"/>
</dbReference>
<dbReference type="Gene3D" id="3.10.450.50">
    <property type="match status" value="1"/>
</dbReference>
<reference evidence="2 3" key="1">
    <citation type="submission" date="2019-11" db="EMBL/GenBank/DDBJ databases">
        <authorList>
            <person name="Holert J."/>
        </authorList>
    </citation>
    <scope>NUCLEOTIDE SEQUENCE [LARGE SCALE GENOMIC DNA]</scope>
    <source>
        <strain evidence="2">SB11_3</strain>
    </source>
</reference>
<evidence type="ECO:0000313" key="3">
    <source>
        <dbReference type="Proteomes" id="UP000441399"/>
    </source>
</evidence>
<evidence type="ECO:0000313" key="2">
    <source>
        <dbReference type="EMBL" id="CAA0125792.1"/>
    </source>
</evidence>
<dbReference type="Pfam" id="PF12680">
    <property type="entry name" value="SnoaL_2"/>
    <property type="match status" value="1"/>
</dbReference>
<organism evidence="2 3">
    <name type="scientific">BD1-7 clade bacterium</name>
    <dbReference type="NCBI Taxonomy" id="2029982"/>
    <lineage>
        <taxon>Bacteria</taxon>
        <taxon>Pseudomonadati</taxon>
        <taxon>Pseudomonadota</taxon>
        <taxon>Gammaproteobacteria</taxon>
        <taxon>Cellvibrionales</taxon>
        <taxon>Spongiibacteraceae</taxon>
        <taxon>BD1-7 clade</taxon>
    </lineage>
</organism>